<dbReference type="InterPro" id="IPR011993">
    <property type="entry name" value="PH-like_dom_sf"/>
</dbReference>
<name>A0A1V9Z2A8_ACHHY</name>
<gene>
    <name evidence="1" type="ORF">ACHHYP_04041</name>
</gene>
<dbReference type="OrthoDB" id="74517at2759"/>
<dbReference type="AlphaFoldDB" id="A0A1V9Z2A8"/>
<evidence type="ECO:0000313" key="1">
    <source>
        <dbReference type="EMBL" id="OQR92123.1"/>
    </source>
</evidence>
<dbReference type="Gene3D" id="2.30.29.30">
    <property type="entry name" value="Pleckstrin-homology domain (PH domain)/Phosphotyrosine-binding domain (PTB)"/>
    <property type="match status" value="2"/>
</dbReference>
<organism evidence="1 2">
    <name type="scientific">Achlya hypogyna</name>
    <name type="common">Oomycete</name>
    <name type="synonym">Protoachlya hypogyna</name>
    <dbReference type="NCBI Taxonomy" id="1202772"/>
    <lineage>
        <taxon>Eukaryota</taxon>
        <taxon>Sar</taxon>
        <taxon>Stramenopiles</taxon>
        <taxon>Oomycota</taxon>
        <taxon>Saprolegniomycetes</taxon>
        <taxon>Saprolegniales</taxon>
        <taxon>Achlyaceae</taxon>
        <taxon>Achlya</taxon>
    </lineage>
</organism>
<evidence type="ECO:0008006" key="3">
    <source>
        <dbReference type="Google" id="ProtNLM"/>
    </source>
</evidence>
<keyword evidence="2" id="KW-1185">Reference proteome</keyword>
<reference evidence="1 2" key="1">
    <citation type="journal article" date="2014" name="Genome Biol. Evol.">
        <title>The secreted proteins of Achlya hypogyna and Thraustotheca clavata identify the ancestral oomycete secretome and reveal gene acquisitions by horizontal gene transfer.</title>
        <authorList>
            <person name="Misner I."/>
            <person name="Blouin N."/>
            <person name="Leonard G."/>
            <person name="Richards T.A."/>
            <person name="Lane C.E."/>
        </authorList>
    </citation>
    <scope>NUCLEOTIDE SEQUENCE [LARGE SCALE GENOMIC DNA]</scope>
    <source>
        <strain evidence="1 2">ATCC 48635</strain>
    </source>
</reference>
<comment type="caution">
    <text evidence="1">The sequence shown here is derived from an EMBL/GenBank/DDBJ whole genome shotgun (WGS) entry which is preliminary data.</text>
</comment>
<proteinExistence type="predicted"/>
<accession>A0A1V9Z2A8</accession>
<sequence length="394" mass="43961">MAGCFMEERSLNSAIVLHLSERPDIDNHTRLCGEDNPVLSFVQFQETAIATHANHGEPQTSSPEVAGICATEVADAAARRLQGWYRHVANLLRLKSATTHAMDFMKHMDRDLLLFWKLLHEGIRVCKYKGSQKKWKIISLNSDGDRLVMRPLHSTSMRLLTSPLSFNRRRTILAVRDKGLFLRDIAEVRAGTCTVGFTRCKLEASEDQCFSIVGSERTWDLELPTPAARDQAVARLRGILDVLQDNQAMLANRKWATPHQGPIPVAKIERAYAILVAGIQVTRYMQNLVPALSFFWINPMTQRACIGDTKACVLKSVHLDDVGEIRLGINSVGFGDLAVPPPPQTCFSVIGTEGILECSVPNEHVRDAICVAFCHVLRYRLDKPGMSLTRPPEV</sequence>
<evidence type="ECO:0000313" key="2">
    <source>
        <dbReference type="Proteomes" id="UP000243579"/>
    </source>
</evidence>
<protein>
    <recommendedName>
        <fullName evidence="3">PH domain-containing protein</fullName>
    </recommendedName>
</protein>
<dbReference type="EMBL" id="JNBR01000480">
    <property type="protein sequence ID" value="OQR92123.1"/>
    <property type="molecule type" value="Genomic_DNA"/>
</dbReference>
<dbReference type="Proteomes" id="UP000243579">
    <property type="component" value="Unassembled WGS sequence"/>
</dbReference>